<name>A0A6A2Y182_HIBSY</name>
<organism evidence="7 8">
    <name type="scientific">Hibiscus syriacus</name>
    <name type="common">Rose of Sharon</name>
    <dbReference type="NCBI Taxonomy" id="106335"/>
    <lineage>
        <taxon>Eukaryota</taxon>
        <taxon>Viridiplantae</taxon>
        <taxon>Streptophyta</taxon>
        <taxon>Embryophyta</taxon>
        <taxon>Tracheophyta</taxon>
        <taxon>Spermatophyta</taxon>
        <taxon>Magnoliopsida</taxon>
        <taxon>eudicotyledons</taxon>
        <taxon>Gunneridae</taxon>
        <taxon>Pentapetalae</taxon>
        <taxon>rosids</taxon>
        <taxon>malvids</taxon>
        <taxon>Malvales</taxon>
        <taxon>Malvaceae</taxon>
        <taxon>Malvoideae</taxon>
        <taxon>Hibiscus</taxon>
    </lineage>
</organism>
<sequence>MVSRLATLKHSAAAEYGSVLGLRRWVHAPALPPPLDASISHPPPPHPLVLPESDQIPDSSRNNFGFGFPSFTFGGSMKLMAAPKRKK</sequence>
<dbReference type="PANTHER" id="PTHR21026">
    <property type="entry name" value="39S RIBOSOMAL PROTEIN L32, MITOCHONDRIAL"/>
    <property type="match status" value="1"/>
</dbReference>
<evidence type="ECO:0000313" key="8">
    <source>
        <dbReference type="Proteomes" id="UP000436088"/>
    </source>
</evidence>
<keyword evidence="7" id="KW-0808">Transferase</keyword>
<keyword evidence="4" id="KW-0496">Mitochondrion</keyword>
<evidence type="ECO:0000256" key="5">
    <source>
        <dbReference type="ARBA" id="ARBA00023274"/>
    </source>
</evidence>
<reference evidence="7" key="1">
    <citation type="submission" date="2019-09" db="EMBL/GenBank/DDBJ databases">
        <title>Draft genome information of white flower Hibiscus syriacus.</title>
        <authorList>
            <person name="Kim Y.-M."/>
        </authorList>
    </citation>
    <scope>NUCLEOTIDE SEQUENCE [LARGE SCALE GENOMIC DNA]</scope>
    <source>
        <strain evidence="7">YM2019G1</strain>
    </source>
</reference>
<evidence type="ECO:0000256" key="1">
    <source>
        <dbReference type="ARBA" id="ARBA00004173"/>
    </source>
</evidence>
<comment type="caution">
    <text evidence="7">The sequence shown here is derived from an EMBL/GenBank/DDBJ whole genome shotgun (WGS) entry which is preliminary data.</text>
</comment>
<dbReference type="GO" id="GO:0003735">
    <property type="term" value="F:structural constituent of ribosome"/>
    <property type="evidence" value="ECO:0007669"/>
    <property type="project" value="TreeGrafter"/>
</dbReference>
<gene>
    <name evidence="7" type="ORF">F3Y22_tig00113725pilonHSYRG00226</name>
</gene>
<evidence type="ECO:0000313" key="7">
    <source>
        <dbReference type="EMBL" id="KAE8661424.1"/>
    </source>
</evidence>
<dbReference type="AlphaFoldDB" id="A0A6A2Y182"/>
<dbReference type="GO" id="GO:0016757">
    <property type="term" value="F:glycosyltransferase activity"/>
    <property type="evidence" value="ECO:0007669"/>
    <property type="project" value="UniProtKB-KW"/>
</dbReference>
<dbReference type="EMBL" id="VEPZ02001720">
    <property type="protein sequence ID" value="KAE8661424.1"/>
    <property type="molecule type" value="Genomic_DNA"/>
</dbReference>
<feature type="compositionally biased region" description="Pro residues" evidence="6">
    <location>
        <begin position="33"/>
        <end position="48"/>
    </location>
</feature>
<proteinExistence type="inferred from homology"/>
<evidence type="ECO:0000256" key="2">
    <source>
        <dbReference type="ARBA" id="ARBA00008560"/>
    </source>
</evidence>
<dbReference type="InterPro" id="IPR051991">
    <property type="entry name" value="Mitoribosomal_protein_bL32"/>
</dbReference>
<dbReference type="Proteomes" id="UP000436088">
    <property type="component" value="Unassembled WGS sequence"/>
</dbReference>
<feature type="region of interest" description="Disordered" evidence="6">
    <location>
        <begin position="33"/>
        <end position="56"/>
    </location>
</feature>
<keyword evidence="8" id="KW-1185">Reference proteome</keyword>
<protein>
    <submittedName>
        <fullName evidence="7">Fucosyltransferase 1</fullName>
    </submittedName>
</protein>
<evidence type="ECO:0000256" key="4">
    <source>
        <dbReference type="ARBA" id="ARBA00023128"/>
    </source>
</evidence>
<keyword evidence="5" id="KW-0687">Ribonucleoprotein</keyword>
<dbReference type="GO" id="GO:0005762">
    <property type="term" value="C:mitochondrial large ribosomal subunit"/>
    <property type="evidence" value="ECO:0007669"/>
    <property type="project" value="TreeGrafter"/>
</dbReference>
<evidence type="ECO:0000256" key="3">
    <source>
        <dbReference type="ARBA" id="ARBA00022980"/>
    </source>
</evidence>
<comment type="similarity">
    <text evidence="2">Belongs to the bacterial ribosomal protein bL32 family.</text>
</comment>
<comment type="subcellular location">
    <subcellularLocation>
        <location evidence="1">Mitochondrion</location>
    </subcellularLocation>
</comment>
<accession>A0A6A2Y182</accession>
<keyword evidence="3" id="KW-0689">Ribosomal protein</keyword>
<evidence type="ECO:0000256" key="6">
    <source>
        <dbReference type="SAM" id="MobiDB-lite"/>
    </source>
</evidence>
<dbReference type="PANTHER" id="PTHR21026:SF2">
    <property type="entry name" value="LARGE RIBOSOMAL SUBUNIT PROTEIN BL32M"/>
    <property type="match status" value="1"/>
</dbReference>
<keyword evidence="7" id="KW-0328">Glycosyltransferase</keyword>